<evidence type="ECO:0000256" key="1">
    <source>
        <dbReference type="SAM" id="Phobius"/>
    </source>
</evidence>
<keyword evidence="1" id="KW-0812">Transmembrane</keyword>
<dbReference type="Gene3D" id="1.20.1070.10">
    <property type="entry name" value="Rhodopsin 7-helix transmembrane proteins"/>
    <property type="match status" value="1"/>
</dbReference>
<organism evidence="2 3">
    <name type="scientific">Dendrothele bispora (strain CBS 962.96)</name>
    <dbReference type="NCBI Taxonomy" id="1314807"/>
    <lineage>
        <taxon>Eukaryota</taxon>
        <taxon>Fungi</taxon>
        <taxon>Dikarya</taxon>
        <taxon>Basidiomycota</taxon>
        <taxon>Agaricomycotina</taxon>
        <taxon>Agaricomycetes</taxon>
        <taxon>Agaricomycetidae</taxon>
        <taxon>Agaricales</taxon>
        <taxon>Agaricales incertae sedis</taxon>
        <taxon>Dendrothele</taxon>
    </lineage>
</organism>
<accession>A0A4S8KKC8</accession>
<dbReference type="EMBL" id="ML181322">
    <property type="protein sequence ID" value="THU75972.1"/>
    <property type="molecule type" value="Genomic_DNA"/>
</dbReference>
<dbReference type="Proteomes" id="UP000297245">
    <property type="component" value="Unassembled WGS sequence"/>
</dbReference>
<keyword evidence="3" id="KW-1185">Reference proteome</keyword>
<gene>
    <name evidence="2" type="ORF">K435DRAFT_201315</name>
</gene>
<evidence type="ECO:0000313" key="2">
    <source>
        <dbReference type="EMBL" id="THU75972.1"/>
    </source>
</evidence>
<protein>
    <recommendedName>
        <fullName evidence="4">G-protein coupled receptors family 2 profile 2 domain-containing protein</fullName>
    </recommendedName>
</protein>
<dbReference type="OrthoDB" id="2988301at2759"/>
<dbReference type="AlphaFoldDB" id="A0A4S8KKC8"/>
<keyword evidence="1" id="KW-1133">Transmembrane helix</keyword>
<reference evidence="2 3" key="1">
    <citation type="journal article" date="2019" name="Nat. Ecol. Evol.">
        <title>Megaphylogeny resolves global patterns of mushroom evolution.</title>
        <authorList>
            <person name="Varga T."/>
            <person name="Krizsan K."/>
            <person name="Foldi C."/>
            <person name="Dima B."/>
            <person name="Sanchez-Garcia M."/>
            <person name="Sanchez-Ramirez S."/>
            <person name="Szollosi G.J."/>
            <person name="Szarkandi J.G."/>
            <person name="Papp V."/>
            <person name="Albert L."/>
            <person name="Andreopoulos W."/>
            <person name="Angelini C."/>
            <person name="Antonin V."/>
            <person name="Barry K.W."/>
            <person name="Bougher N.L."/>
            <person name="Buchanan P."/>
            <person name="Buyck B."/>
            <person name="Bense V."/>
            <person name="Catcheside P."/>
            <person name="Chovatia M."/>
            <person name="Cooper J."/>
            <person name="Damon W."/>
            <person name="Desjardin D."/>
            <person name="Finy P."/>
            <person name="Geml J."/>
            <person name="Haridas S."/>
            <person name="Hughes K."/>
            <person name="Justo A."/>
            <person name="Karasinski D."/>
            <person name="Kautmanova I."/>
            <person name="Kiss B."/>
            <person name="Kocsube S."/>
            <person name="Kotiranta H."/>
            <person name="LaButti K.M."/>
            <person name="Lechner B.E."/>
            <person name="Liimatainen K."/>
            <person name="Lipzen A."/>
            <person name="Lukacs Z."/>
            <person name="Mihaltcheva S."/>
            <person name="Morgado L.N."/>
            <person name="Niskanen T."/>
            <person name="Noordeloos M.E."/>
            <person name="Ohm R.A."/>
            <person name="Ortiz-Santana B."/>
            <person name="Ovrebo C."/>
            <person name="Racz N."/>
            <person name="Riley R."/>
            <person name="Savchenko A."/>
            <person name="Shiryaev A."/>
            <person name="Soop K."/>
            <person name="Spirin V."/>
            <person name="Szebenyi C."/>
            <person name="Tomsovsky M."/>
            <person name="Tulloss R.E."/>
            <person name="Uehling J."/>
            <person name="Grigoriev I.V."/>
            <person name="Vagvolgyi C."/>
            <person name="Papp T."/>
            <person name="Martin F.M."/>
            <person name="Miettinen O."/>
            <person name="Hibbett D.S."/>
            <person name="Nagy L.G."/>
        </authorList>
    </citation>
    <scope>NUCLEOTIDE SEQUENCE [LARGE SCALE GENOMIC DNA]</scope>
    <source>
        <strain evidence="2 3">CBS 962.96</strain>
    </source>
</reference>
<evidence type="ECO:0008006" key="4">
    <source>
        <dbReference type="Google" id="ProtNLM"/>
    </source>
</evidence>
<feature type="transmembrane region" description="Helical" evidence="1">
    <location>
        <begin position="215"/>
        <end position="238"/>
    </location>
</feature>
<sequence>MNTTLPSLSIVHTFIALQLAGGIGMALILITTLFSSSAKRNGTWHSFCISWIVSALSYCLLFFAGQQTVYDKETPSYGLCLTQAALIYSTPPTTGATTFALFLDVYWKINTALSGGPIPSSSSHWILYIVPYILWIILTISFLVFGHVFPMTVQRDIANTYCVLNSTVPPVLTSVLVSIFALMVLTVLGTLFYRLKKSRSEQFAGFRNNRYLNAFFIRLILFMILGIIATCIGLVYAFNRTPGPQYDIAMAT</sequence>
<proteinExistence type="predicted"/>
<feature type="transmembrane region" description="Helical" evidence="1">
    <location>
        <begin position="46"/>
        <end position="65"/>
    </location>
</feature>
<feature type="transmembrane region" description="Helical" evidence="1">
    <location>
        <begin position="85"/>
        <end position="106"/>
    </location>
</feature>
<name>A0A4S8KKC8_DENBC</name>
<evidence type="ECO:0000313" key="3">
    <source>
        <dbReference type="Proteomes" id="UP000297245"/>
    </source>
</evidence>
<feature type="transmembrane region" description="Helical" evidence="1">
    <location>
        <begin position="171"/>
        <end position="195"/>
    </location>
</feature>
<keyword evidence="1" id="KW-0472">Membrane</keyword>
<feature type="transmembrane region" description="Helical" evidence="1">
    <location>
        <begin position="126"/>
        <end position="151"/>
    </location>
</feature>
<feature type="transmembrane region" description="Helical" evidence="1">
    <location>
        <begin position="12"/>
        <end position="34"/>
    </location>
</feature>